<dbReference type="AlphaFoldDB" id="A0A6N7XJB2"/>
<protein>
    <submittedName>
        <fullName evidence="1">Uncharacterized protein</fullName>
    </submittedName>
</protein>
<sequence>MHKEIKMTRRATCLVIILMVGLIIISVPNVAFAKRSKVVYQGKSFYKWAKGYSGGIDKNGISMPTGGAVWWTDKGGPKVSFSFGAGYGYGSVGLGISSSKGTRGQSVKIPATKHFYKVYVKKQVKYRKYKVYVWRYDPRVKRERWVYSSKGVKNLGVTARQYYAKRVCPNGAHHCKKGK</sequence>
<organism evidence="1 2">
    <name type="scientific">Mogibacterium kristiansenii</name>
    <dbReference type="NCBI Taxonomy" id="2606708"/>
    <lineage>
        <taxon>Bacteria</taxon>
        <taxon>Bacillati</taxon>
        <taxon>Bacillota</taxon>
        <taxon>Clostridia</taxon>
        <taxon>Peptostreptococcales</taxon>
        <taxon>Anaerovoracaceae</taxon>
        <taxon>Mogibacterium</taxon>
    </lineage>
</organism>
<evidence type="ECO:0000313" key="1">
    <source>
        <dbReference type="EMBL" id="MST71034.1"/>
    </source>
</evidence>
<reference evidence="1 2" key="1">
    <citation type="submission" date="2019-08" db="EMBL/GenBank/DDBJ databases">
        <title>In-depth cultivation of the pig gut microbiome towards novel bacterial diversity and tailored functional studies.</title>
        <authorList>
            <person name="Wylensek D."/>
            <person name="Hitch T.C.A."/>
            <person name="Clavel T."/>
        </authorList>
    </citation>
    <scope>NUCLEOTIDE SEQUENCE [LARGE SCALE GENOMIC DNA]</scope>
    <source>
        <strain evidence="1 2">WCA-MUC-591-APC-4B</strain>
    </source>
</reference>
<dbReference type="RefSeq" id="WP_154554596.1">
    <property type="nucleotide sequence ID" value="NZ_VUNA01000012.1"/>
</dbReference>
<proteinExistence type="predicted"/>
<accession>A0A6N7XJB2</accession>
<comment type="caution">
    <text evidence="1">The sequence shown here is derived from an EMBL/GenBank/DDBJ whole genome shotgun (WGS) entry which is preliminary data.</text>
</comment>
<keyword evidence="2" id="KW-1185">Reference proteome</keyword>
<dbReference type="EMBL" id="VUNA01000012">
    <property type="protein sequence ID" value="MST71034.1"/>
    <property type="molecule type" value="Genomic_DNA"/>
</dbReference>
<gene>
    <name evidence="1" type="ORF">FYJ65_06775</name>
</gene>
<evidence type="ECO:0000313" key="2">
    <source>
        <dbReference type="Proteomes" id="UP000469424"/>
    </source>
</evidence>
<name>A0A6N7XJB2_9FIRM</name>
<dbReference type="Proteomes" id="UP000469424">
    <property type="component" value="Unassembled WGS sequence"/>
</dbReference>